<evidence type="ECO:0000313" key="2">
    <source>
        <dbReference type="Proteomes" id="UP001064048"/>
    </source>
</evidence>
<sequence length="764" mass="85117">MLHSTMQSSVIKERIGDDSDSEGLISAALILRDRKEGVTSIKPTVNVQFQSPTPFKLPRSYVVVKDEVTMQVEPPNSAISLNFKTCDTPTQICDLQDTFAHLLYCQQQMKTQYYTKFLKSMICYKFIDGPDYFIIKSKSNKFFCFSKDEVIDKVKGKRRFDWIRSKRSVSVSNNDATNRNNDNEEVSDDLGEANEGKDGSDAAYSLLADSVPNDGFEVMVKDKYGIYRSVEGARLKRTTCTDRIGEELRNLPPIDIPKNMIYAIEGETVTLTCYPKVECPGRLTWWVDTPHAQDNVMVDGEQLVITAVKPGNVANYSCGQGNMVLNTTGIRVVSLPIYDVVTTPLYICNKHCSDHELKVMHELGPQMTDVGCLSGSCVIKIDRPRCLTDLASNASLLSVRSIMRLPRRAPPCGIECARDAHGSWAVVAATSAPLLAKIKGTPTPTHKFISARDQLTVQINARKKSSGWLVEGIRLHICQLTSQWRDGRARSYAPSRVPVRISLTAQVYRQELFLRALFGYWAYVVVERDNSNVTLTPTTDSHRRLVLSMTLTDDPNIINQAPFAVVPGDIEVVVSCPHGYVLVAKLRICSDSTAKLMSIGLSTVATPPAIDRSYTGRSRRLHSSNANGARKRFYWFTQAYFSGYRGKTCFYRQWWQWPVWCVVVGGLLAVGGAGAACVRRGARDPRPTKRAPDREHTQLVFHRVSAAASSASGPAPVPRRRISPSRVILPRLFRHASSRISQETKLGSAKKHQAPPLPPIDFDS</sequence>
<proteinExistence type="predicted"/>
<comment type="caution">
    <text evidence="1">The sequence shown here is derived from an EMBL/GenBank/DDBJ whole genome shotgun (WGS) entry which is preliminary data.</text>
</comment>
<gene>
    <name evidence="1" type="ORF">MSG28_014916</name>
</gene>
<dbReference type="EMBL" id="CM046127">
    <property type="protein sequence ID" value="KAI8441277.1"/>
    <property type="molecule type" value="Genomic_DNA"/>
</dbReference>
<name>A0ACC0KXR5_CHOFU</name>
<organism evidence="1 2">
    <name type="scientific">Choristoneura fumiferana</name>
    <name type="common">Spruce budworm moth</name>
    <name type="synonym">Archips fumiferana</name>
    <dbReference type="NCBI Taxonomy" id="7141"/>
    <lineage>
        <taxon>Eukaryota</taxon>
        <taxon>Metazoa</taxon>
        <taxon>Ecdysozoa</taxon>
        <taxon>Arthropoda</taxon>
        <taxon>Hexapoda</taxon>
        <taxon>Insecta</taxon>
        <taxon>Pterygota</taxon>
        <taxon>Neoptera</taxon>
        <taxon>Endopterygota</taxon>
        <taxon>Lepidoptera</taxon>
        <taxon>Glossata</taxon>
        <taxon>Ditrysia</taxon>
        <taxon>Tortricoidea</taxon>
        <taxon>Tortricidae</taxon>
        <taxon>Tortricinae</taxon>
        <taxon>Choristoneura</taxon>
    </lineage>
</organism>
<evidence type="ECO:0000313" key="1">
    <source>
        <dbReference type="EMBL" id="KAI8441277.1"/>
    </source>
</evidence>
<reference evidence="1 2" key="1">
    <citation type="journal article" date="2022" name="Genome Biol. Evol.">
        <title>The Spruce Budworm Genome: Reconstructing the Evolutionary History of Antifreeze Proteins.</title>
        <authorList>
            <person name="Beliveau C."/>
            <person name="Gagne P."/>
            <person name="Picq S."/>
            <person name="Vernygora O."/>
            <person name="Keeling C.I."/>
            <person name="Pinkney K."/>
            <person name="Doucet D."/>
            <person name="Wen F."/>
            <person name="Johnston J.S."/>
            <person name="Maaroufi H."/>
            <person name="Boyle B."/>
            <person name="Laroche J."/>
            <person name="Dewar K."/>
            <person name="Juretic N."/>
            <person name="Blackburn G."/>
            <person name="Nisole A."/>
            <person name="Brunet B."/>
            <person name="Brandao M."/>
            <person name="Lumley L."/>
            <person name="Duan J."/>
            <person name="Quan G."/>
            <person name="Lucarotti C.J."/>
            <person name="Roe A.D."/>
            <person name="Sperling F.A.H."/>
            <person name="Levesque R.C."/>
            <person name="Cusson M."/>
        </authorList>
    </citation>
    <scope>NUCLEOTIDE SEQUENCE [LARGE SCALE GENOMIC DNA]</scope>
    <source>
        <strain evidence="1">Glfc:IPQL:Cfum</strain>
    </source>
</reference>
<dbReference type="Proteomes" id="UP001064048">
    <property type="component" value="Chromosome 27"/>
</dbReference>
<protein>
    <submittedName>
        <fullName evidence="1">Uncharacterized protein</fullName>
    </submittedName>
</protein>
<keyword evidence="2" id="KW-1185">Reference proteome</keyword>
<accession>A0ACC0KXR5</accession>